<keyword evidence="10" id="KW-1185">Reference proteome</keyword>
<name>B3E2R5_TRIL1</name>
<dbReference type="SUPFAM" id="SSF64182">
    <property type="entry name" value="DHH phosphoesterases"/>
    <property type="match status" value="1"/>
</dbReference>
<evidence type="ECO:0000256" key="3">
    <source>
        <dbReference type="ARBA" id="ARBA00022722"/>
    </source>
</evidence>
<comment type="similarity">
    <text evidence="1">Belongs to the RecJ family.</text>
</comment>
<dbReference type="NCBIfam" id="TIGR00644">
    <property type="entry name" value="recJ"/>
    <property type="match status" value="1"/>
</dbReference>
<dbReference type="GO" id="GO:0003676">
    <property type="term" value="F:nucleic acid binding"/>
    <property type="evidence" value="ECO:0007669"/>
    <property type="project" value="InterPro"/>
</dbReference>
<dbReference type="Gene3D" id="3.10.310.30">
    <property type="match status" value="1"/>
</dbReference>
<dbReference type="Proteomes" id="UP000002420">
    <property type="component" value="Chromosome"/>
</dbReference>
<dbReference type="InterPro" id="IPR001667">
    <property type="entry name" value="DDH_dom"/>
</dbReference>
<protein>
    <recommendedName>
        <fullName evidence="2">Single-stranded-DNA-specific exonuclease RecJ</fullName>
    </recommendedName>
</protein>
<evidence type="ECO:0000259" key="7">
    <source>
        <dbReference type="Pfam" id="PF02272"/>
    </source>
</evidence>
<dbReference type="InterPro" id="IPR038763">
    <property type="entry name" value="DHH_sf"/>
</dbReference>
<evidence type="ECO:0000259" key="6">
    <source>
        <dbReference type="Pfam" id="PF01368"/>
    </source>
</evidence>
<dbReference type="Gene3D" id="3.90.1640.30">
    <property type="match status" value="1"/>
</dbReference>
<accession>B3E2R5</accession>
<dbReference type="GO" id="GO:0006310">
    <property type="term" value="P:DNA recombination"/>
    <property type="evidence" value="ECO:0007669"/>
    <property type="project" value="InterPro"/>
</dbReference>
<dbReference type="InterPro" id="IPR041122">
    <property type="entry name" value="RecJ_OB"/>
</dbReference>
<proteinExistence type="inferred from homology"/>
<dbReference type="InterPro" id="IPR004610">
    <property type="entry name" value="RecJ"/>
</dbReference>
<feature type="domain" description="RecJ OB" evidence="8">
    <location>
        <begin position="475"/>
        <end position="575"/>
    </location>
</feature>
<keyword evidence="5 9" id="KW-0269">Exonuclease</keyword>
<dbReference type="GO" id="GO:0008409">
    <property type="term" value="F:5'-3' exonuclease activity"/>
    <property type="evidence" value="ECO:0007669"/>
    <property type="project" value="InterPro"/>
</dbReference>
<reference evidence="9 10" key="1">
    <citation type="submission" date="2008-05" db="EMBL/GenBank/DDBJ databases">
        <title>Complete sequence of chromosome of Geobacter lovleyi SZ.</title>
        <authorList>
            <consortium name="US DOE Joint Genome Institute"/>
            <person name="Lucas S."/>
            <person name="Copeland A."/>
            <person name="Lapidus A."/>
            <person name="Glavina del Rio T."/>
            <person name="Dalin E."/>
            <person name="Tice H."/>
            <person name="Bruce D."/>
            <person name="Goodwin L."/>
            <person name="Pitluck S."/>
            <person name="Chertkov O."/>
            <person name="Meincke L."/>
            <person name="Brettin T."/>
            <person name="Detter J.C."/>
            <person name="Han C."/>
            <person name="Tapia R."/>
            <person name="Kuske C.R."/>
            <person name="Schmutz J."/>
            <person name="Larimer F."/>
            <person name="Land M."/>
            <person name="Hauser L."/>
            <person name="Kyrpides N."/>
            <person name="Mikhailova N."/>
            <person name="Sung Y."/>
            <person name="Fletcher K.E."/>
            <person name="Ritalahti K.M."/>
            <person name="Loeffler F.E."/>
            <person name="Richardson P."/>
        </authorList>
    </citation>
    <scope>NUCLEOTIDE SEQUENCE [LARGE SCALE GENOMIC DNA]</scope>
    <source>
        <strain evidence="10">ATCC BAA-1151 / DSM 17278 / SZ</strain>
    </source>
</reference>
<dbReference type="PANTHER" id="PTHR30255:SF2">
    <property type="entry name" value="SINGLE-STRANDED-DNA-SPECIFIC EXONUCLEASE RECJ"/>
    <property type="match status" value="1"/>
</dbReference>
<feature type="domain" description="DHHA1" evidence="7">
    <location>
        <begin position="369"/>
        <end position="459"/>
    </location>
</feature>
<evidence type="ECO:0000313" key="10">
    <source>
        <dbReference type="Proteomes" id="UP000002420"/>
    </source>
</evidence>
<gene>
    <name evidence="9" type="ordered locus">Glov_2006</name>
</gene>
<dbReference type="eggNOG" id="COG0608">
    <property type="taxonomic scope" value="Bacteria"/>
</dbReference>
<dbReference type="GO" id="GO:0006281">
    <property type="term" value="P:DNA repair"/>
    <property type="evidence" value="ECO:0007669"/>
    <property type="project" value="InterPro"/>
</dbReference>
<dbReference type="RefSeq" id="WP_012470061.1">
    <property type="nucleotide sequence ID" value="NC_010814.1"/>
</dbReference>
<evidence type="ECO:0000256" key="2">
    <source>
        <dbReference type="ARBA" id="ARBA00019841"/>
    </source>
</evidence>
<dbReference type="Pfam" id="PF01368">
    <property type="entry name" value="DHH"/>
    <property type="match status" value="1"/>
</dbReference>
<dbReference type="Pfam" id="PF02272">
    <property type="entry name" value="DHHA1"/>
    <property type="match status" value="1"/>
</dbReference>
<dbReference type="Pfam" id="PF17768">
    <property type="entry name" value="RecJ_OB"/>
    <property type="match status" value="1"/>
</dbReference>
<sequence length="586" mass="63082">MKSPASRGISVSTMHKQWILKQTDPATVAALSAATGLSAVTASILSSRGLTEPEQVASFLSPTLAAMLDPFLMAGMEQAVVRLVAARAAKETVCIYGDYDVDGISATALLVSGLRAMGLNVTYHIPNRMEDGYGLNGDALRLIKERGIELAISVDCGVTAIEEAILCRSIGLDLIITDHHQPLDQLPDAIAVINPHRRDCSYPFKGLAGVGVAFNLLVALRSRLRDQGAFGDNGPDLRQWLDLVALGTIADLVPLVEQNRLLTSAGLQRMGDGCRIGLAALKQVAGIKGEVSSGQVGFQLAPRLNAVGRLESAVPGVELLLTEDPQQAAALSAELDGANLERRQVERRIFDEAIAQIEAQGGLQDRNSIVLSSPDWHQGVVGIVASRLVERYYRPTLLVAERDDASGKGSGRSISGFHLLEALHECADFLQRYGGHRAAAGVTVEPGQMAAFADAFEQAALTRLGDQELIPELVLDVEVAPRDLTSALVAELQRLGPFGMGNTTPVLLLRQMQVLDCRCFGEGHLNLRLQRDGLQFKALGWGMAERTVPALVDLACTVKLETWNGREQLRLELKDFRTSEDYHAAQ</sequence>
<keyword evidence="4" id="KW-0378">Hydrolase</keyword>
<dbReference type="KEGG" id="glo:Glov_2006"/>
<evidence type="ECO:0000256" key="4">
    <source>
        <dbReference type="ARBA" id="ARBA00022801"/>
    </source>
</evidence>
<dbReference type="PANTHER" id="PTHR30255">
    <property type="entry name" value="SINGLE-STRANDED-DNA-SPECIFIC EXONUCLEASE RECJ"/>
    <property type="match status" value="1"/>
</dbReference>
<dbReference type="InterPro" id="IPR051673">
    <property type="entry name" value="SSDNA_exonuclease_RecJ"/>
</dbReference>
<evidence type="ECO:0000256" key="1">
    <source>
        <dbReference type="ARBA" id="ARBA00005915"/>
    </source>
</evidence>
<dbReference type="InterPro" id="IPR003156">
    <property type="entry name" value="DHHA1_dom"/>
</dbReference>
<evidence type="ECO:0000313" key="9">
    <source>
        <dbReference type="EMBL" id="ACD95722.1"/>
    </source>
</evidence>
<organism evidence="9 10">
    <name type="scientific">Trichlorobacter lovleyi (strain ATCC BAA-1151 / DSM 17278 / SZ)</name>
    <name type="common">Geobacter lovleyi</name>
    <dbReference type="NCBI Taxonomy" id="398767"/>
    <lineage>
        <taxon>Bacteria</taxon>
        <taxon>Pseudomonadati</taxon>
        <taxon>Thermodesulfobacteriota</taxon>
        <taxon>Desulfuromonadia</taxon>
        <taxon>Geobacterales</taxon>
        <taxon>Geobacteraceae</taxon>
        <taxon>Trichlorobacter</taxon>
    </lineage>
</organism>
<dbReference type="HOGENOM" id="CLU_009736_5_2_7"/>
<evidence type="ECO:0000259" key="8">
    <source>
        <dbReference type="Pfam" id="PF17768"/>
    </source>
</evidence>
<keyword evidence="3" id="KW-0540">Nuclease</keyword>
<dbReference type="AlphaFoldDB" id="B3E2R5"/>
<dbReference type="STRING" id="398767.Glov_2006"/>
<evidence type="ECO:0000256" key="5">
    <source>
        <dbReference type="ARBA" id="ARBA00022839"/>
    </source>
</evidence>
<feature type="domain" description="DDH" evidence="6">
    <location>
        <begin position="93"/>
        <end position="248"/>
    </location>
</feature>
<dbReference type="EMBL" id="CP001089">
    <property type="protein sequence ID" value="ACD95722.1"/>
    <property type="molecule type" value="Genomic_DNA"/>
</dbReference>